<dbReference type="Pfam" id="PF08241">
    <property type="entry name" value="Methyltransf_11"/>
    <property type="match status" value="1"/>
</dbReference>
<dbReference type="Proteomes" id="UP000010866">
    <property type="component" value="Chromosome"/>
</dbReference>
<evidence type="ECO:0000313" key="2">
    <source>
        <dbReference type="EMBL" id="AGB48607.1"/>
    </source>
</evidence>
<dbReference type="GO" id="GO:0032259">
    <property type="term" value="P:methylation"/>
    <property type="evidence" value="ECO:0007669"/>
    <property type="project" value="UniProtKB-KW"/>
</dbReference>
<reference evidence="3" key="1">
    <citation type="submission" date="2012-02" db="EMBL/GenBank/DDBJ databases">
        <title>Complete sequence of chromosome of Methanomethylovorans hollandica DSM 15978.</title>
        <authorList>
            <person name="Lucas S."/>
            <person name="Copeland A."/>
            <person name="Lapidus A."/>
            <person name="Glavina del Rio T."/>
            <person name="Dalin E."/>
            <person name="Tice H."/>
            <person name="Bruce D."/>
            <person name="Goodwin L."/>
            <person name="Pitluck S."/>
            <person name="Peters L."/>
            <person name="Mikhailova N."/>
            <person name="Held B."/>
            <person name="Kyrpides N."/>
            <person name="Mavromatis K."/>
            <person name="Ivanova N."/>
            <person name="Brettin T."/>
            <person name="Detter J.C."/>
            <person name="Han C."/>
            <person name="Larimer F."/>
            <person name="Land M."/>
            <person name="Hauser L."/>
            <person name="Markowitz V."/>
            <person name="Cheng J.-F."/>
            <person name="Hugenholtz P."/>
            <person name="Woyke T."/>
            <person name="Wu D."/>
            <person name="Spring S."/>
            <person name="Schroeder M."/>
            <person name="Brambilla E."/>
            <person name="Klenk H.-P."/>
            <person name="Eisen J.A."/>
        </authorList>
    </citation>
    <scope>NUCLEOTIDE SEQUENCE [LARGE SCALE GENOMIC DNA]</scope>
    <source>
        <strain evidence="3">DSM 15978 / NBRC 107637 / DMS1</strain>
    </source>
</reference>
<dbReference type="RefSeq" id="WP_015323776.1">
    <property type="nucleotide sequence ID" value="NC_019977.1"/>
</dbReference>
<protein>
    <submittedName>
        <fullName evidence="2">Methylase involved in ubiquinone/menaquinone biosynthesis</fullName>
    </submittedName>
</protein>
<dbReference type="InterPro" id="IPR029063">
    <property type="entry name" value="SAM-dependent_MTases_sf"/>
</dbReference>
<dbReference type="PANTHER" id="PTHR43591">
    <property type="entry name" value="METHYLTRANSFERASE"/>
    <property type="match status" value="1"/>
</dbReference>
<dbReference type="GeneID" id="14407440"/>
<name>L0KT42_METHD</name>
<organism evidence="2 3">
    <name type="scientific">Methanomethylovorans hollandica (strain DSM 15978 / NBRC 107637 / DMS1)</name>
    <dbReference type="NCBI Taxonomy" id="867904"/>
    <lineage>
        <taxon>Archaea</taxon>
        <taxon>Methanobacteriati</taxon>
        <taxon>Methanobacteriota</taxon>
        <taxon>Stenosarchaea group</taxon>
        <taxon>Methanomicrobia</taxon>
        <taxon>Methanosarcinales</taxon>
        <taxon>Methanosarcinaceae</taxon>
        <taxon>Methanomethylovorans</taxon>
    </lineage>
</organism>
<keyword evidence="2" id="KW-0830">Ubiquinone</keyword>
<dbReference type="PANTHER" id="PTHR43591:SF110">
    <property type="entry name" value="RHODANESE DOMAIN-CONTAINING PROTEIN"/>
    <property type="match status" value="1"/>
</dbReference>
<evidence type="ECO:0000313" key="3">
    <source>
        <dbReference type="Proteomes" id="UP000010866"/>
    </source>
</evidence>
<keyword evidence="2" id="KW-0489">Methyltransferase</keyword>
<dbReference type="HOGENOM" id="CLU_091228_3_0_2"/>
<dbReference type="CDD" id="cd02440">
    <property type="entry name" value="AdoMet_MTases"/>
    <property type="match status" value="1"/>
</dbReference>
<dbReference type="KEGG" id="mhz:Metho_0334"/>
<keyword evidence="3" id="KW-1185">Reference proteome</keyword>
<sequence>MAIPDYWKHTKAKAIPTTVKLQQVFYQYAIHGDKVIDIGCACGDVCDKLGSAGFYVIGVDINQDALRQADLSSKEKEHLRDPFFLQADASLLPFANGTFDIAIMQAFLTTVATKEVRHRIIREACRILKPGGYLYLADFGQTWHSKIYRERYINDLPLTKEEGSIIAYDQKTGDKAYISHHFTEKELVFLLVENGFEIEFFRNEEFTTRTGNRINGFVIVGRKG</sequence>
<dbReference type="EMBL" id="CP003362">
    <property type="protein sequence ID" value="AGB48607.1"/>
    <property type="molecule type" value="Genomic_DNA"/>
</dbReference>
<gene>
    <name evidence="2" type="ordered locus">Metho_0334</name>
</gene>
<dbReference type="InterPro" id="IPR013216">
    <property type="entry name" value="Methyltransf_11"/>
</dbReference>
<dbReference type="STRING" id="867904.Metho_0334"/>
<proteinExistence type="predicted"/>
<accession>L0KT42</accession>
<dbReference type="GO" id="GO:0008757">
    <property type="term" value="F:S-adenosylmethionine-dependent methyltransferase activity"/>
    <property type="evidence" value="ECO:0007669"/>
    <property type="project" value="InterPro"/>
</dbReference>
<dbReference type="AlphaFoldDB" id="L0KT42"/>
<dbReference type="Gene3D" id="3.40.50.150">
    <property type="entry name" value="Vaccinia Virus protein VP39"/>
    <property type="match status" value="1"/>
</dbReference>
<keyword evidence="2" id="KW-0808">Transferase</keyword>
<evidence type="ECO:0000259" key="1">
    <source>
        <dbReference type="Pfam" id="PF08241"/>
    </source>
</evidence>
<dbReference type="OrthoDB" id="57427at2157"/>
<dbReference type="SUPFAM" id="SSF53335">
    <property type="entry name" value="S-adenosyl-L-methionine-dependent methyltransferases"/>
    <property type="match status" value="1"/>
</dbReference>
<feature type="domain" description="Methyltransferase type 11" evidence="1">
    <location>
        <begin position="36"/>
        <end position="136"/>
    </location>
</feature>